<dbReference type="InterPro" id="IPR017850">
    <property type="entry name" value="Alkaline_phosphatase_core_sf"/>
</dbReference>
<dbReference type="AlphaFoldDB" id="A0AAD4KLL6"/>
<dbReference type="GeneID" id="70251452"/>
<organism evidence="4 5">
    <name type="scientific">Talaromyces proteolyticus</name>
    <dbReference type="NCBI Taxonomy" id="1131652"/>
    <lineage>
        <taxon>Eukaryota</taxon>
        <taxon>Fungi</taxon>
        <taxon>Dikarya</taxon>
        <taxon>Ascomycota</taxon>
        <taxon>Pezizomycotina</taxon>
        <taxon>Eurotiomycetes</taxon>
        <taxon>Eurotiomycetidae</taxon>
        <taxon>Eurotiales</taxon>
        <taxon>Trichocomaceae</taxon>
        <taxon>Talaromyces</taxon>
        <taxon>Talaromyces sect. Bacilispori</taxon>
    </lineage>
</organism>
<dbReference type="Proteomes" id="UP001201262">
    <property type="component" value="Unassembled WGS sequence"/>
</dbReference>
<dbReference type="InterPro" id="IPR050738">
    <property type="entry name" value="Sulfatase"/>
</dbReference>
<evidence type="ECO:0000256" key="2">
    <source>
        <dbReference type="ARBA" id="ARBA00022801"/>
    </source>
</evidence>
<dbReference type="EMBL" id="JAJTJA010000013">
    <property type="protein sequence ID" value="KAH8690901.1"/>
    <property type="molecule type" value="Genomic_DNA"/>
</dbReference>
<dbReference type="RefSeq" id="XP_046067097.1">
    <property type="nucleotide sequence ID" value="XM_046221165.1"/>
</dbReference>
<evidence type="ECO:0000256" key="1">
    <source>
        <dbReference type="ARBA" id="ARBA00008779"/>
    </source>
</evidence>
<dbReference type="Pfam" id="PF00884">
    <property type="entry name" value="Sulfatase"/>
    <property type="match status" value="1"/>
</dbReference>
<dbReference type="PANTHER" id="PTHR42693:SF53">
    <property type="entry name" value="ENDO-4-O-SULFATASE"/>
    <property type="match status" value="1"/>
</dbReference>
<reference evidence="4" key="1">
    <citation type="submission" date="2021-12" db="EMBL/GenBank/DDBJ databases">
        <title>Convergent genome expansion in fungi linked to evolution of root-endophyte symbiosis.</title>
        <authorList>
            <consortium name="DOE Joint Genome Institute"/>
            <person name="Ke Y.-H."/>
            <person name="Bonito G."/>
            <person name="Liao H.-L."/>
            <person name="Looney B."/>
            <person name="Rojas-Flechas A."/>
            <person name="Nash J."/>
            <person name="Hameed K."/>
            <person name="Schadt C."/>
            <person name="Martin F."/>
            <person name="Crous P.W."/>
            <person name="Miettinen O."/>
            <person name="Magnuson J.K."/>
            <person name="Labbe J."/>
            <person name="Jacobson D."/>
            <person name="Doktycz M.J."/>
            <person name="Veneault-Fourrey C."/>
            <person name="Kuo A."/>
            <person name="Mondo S."/>
            <person name="Calhoun S."/>
            <person name="Riley R."/>
            <person name="Ohm R."/>
            <person name="LaButti K."/>
            <person name="Andreopoulos B."/>
            <person name="Pangilinan J."/>
            <person name="Nolan M."/>
            <person name="Tritt A."/>
            <person name="Clum A."/>
            <person name="Lipzen A."/>
            <person name="Daum C."/>
            <person name="Barry K."/>
            <person name="Grigoriev I.V."/>
            <person name="Vilgalys R."/>
        </authorList>
    </citation>
    <scope>NUCLEOTIDE SEQUENCE</scope>
    <source>
        <strain evidence="4">PMI_201</strain>
    </source>
</reference>
<keyword evidence="2" id="KW-0378">Hydrolase</keyword>
<gene>
    <name evidence="4" type="ORF">BGW36DRAFT_432677</name>
</gene>
<dbReference type="InterPro" id="IPR000917">
    <property type="entry name" value="Sulfatase_N"/>
</dbReference>
<dbReference type="CDD" id="cd16027">
    <property type="entry name" value="SGSH"/>
    <property type="match status" value="1"/>
</dbReference>
<evidence type="ECO:0000313" key="4">
    <source>
        <dbReference type="EMBL" id="KAH8690901.1"/>
    </source>
</evidence>
<comment type="caution">
    <text evidence="4">The sequence shown here is derived from an EMBL/GenBank/DDBJ whole genome shotgun (WGS) entry which is preliminary data.</text>
</comment>
<dbReference type="Gene3D" id="3.40.720.10">
    <property type="entry name" value="Alkaline Phosphatase, subunit A"/>
    <property type="match status" value="1"/>
</dbReference>
<comment type="similarity">
    <text evidence="1">Belongs to the sulfatase family.</text>
</comment>
<dbReference type="SUPFAM" id="SSF53649">
    <property type="entry name" value="Alkaline phosphatase-like"/>
    <property type="match status" value="1"/>
</dbReference>
<name>A0AAD4KLL6_9EURO</name>
<dbReference type="GO" id="GO:0004065">
    <property type="term" value="F:arylsulfatase activity"/>
    <property type="evidence" value="ECO:0007669"/>
    <property type="project" value="TreeGrafter"/>
</dbReference>
<dbReference type="PANTHER" id="PTHR42693">
    <property type="entry name" value="ARYLSULFATASE FAMILY MEMBER"/>
    <property type="match status" value="1"/>
</dbReference>
<accession>A0AAD4KLL6</accession>
<feature type="domain" description="Sulfatase N-terminal" evidence="3">
    <location>
        <begin position="4"/>
        <end position="299"/>
    </location>
</feature>
<protein>
    <submittedName>
        <fullName evidence="4">Arylsulfatase</fullName>
    </submittedName>
</protein>
<sequence length="506" mass="57114">MSRKNILLLIADDLGKQLSCYGATTIQTPSIDQLASQGTLFDYAFASTASCSGSRSVLYTGLHTHQNGQYGLASHRHHFVTFDHVDSAPRLLNQAGYRTGIIGKIHVGPDPVYPWEVRRESDTRDVAVVADQAREFFLQSQETDAQRPFFLTIGFIDPHRDRTRAGFGNDASNSYDERITPGKYTAENVEIPSFINDTPGTRHEFAEYYNSIHRLDQGVGLVLAALEDTGLADSTLVIFVSDNGPPFLNSKTTLYDAGVRLPLLIRQPSPNTTTTHAVRSPNMVSYVDILPTILDYAGAPLADATQKRIGRSLLPLLGTSTVLSGWNQAFGSHTFHEVTNYWPTRFIRTRRWKYHRNLAWRLDFPFAADLYGSLSWEDIRNSSSTSSGEEIKIGGRKLKDYFFRPAEELYDLENDPDEIHNLVNDSEYVEVLGQLRTKLDTWQRRTEDPWLYKDGVSVWFVRYHLPAGLKLPDRQDFDAERPGNRGPAIQNDLTWGAEVSVEELYE</sequence>
<evidence type="ECO:0000259" key="3">
    <source>
        <dbReference type="Pfam" id="PF00884"/>
    </source>
</evidence>
<evidence type="ECO:0000313" key="5">
    <source>
        <dbReference type="Proteomes" id="UP001201262"/>
    </source>
</evidence>
<proteinExistence type="inferred from homology"/>
<keyword evidence="5" id="KW-1185">Reference proteome</keyword>